<feature type="region of interest" description="Disordered" evidence="1">
    <location>
        <begin position="412"/>
        <end position="448"/>
    </location>
</feature>
<accession>A0AB34KM68</accession>
<dbReference type="AlphaFoldDB" id="A0AB34KM68"/>
<keyword evidence="3" id="KW-1185">Reference proteome</keyword>
<feature type="compositionally biased region" description="Polar residues" evidence="1">
    <location>
        <begin position="377"/>
        <end position="393"/>
    </location>
</feature>
<evidence type="ECO:0000313" key="2">
    <source>
        <dbReference type="EMBL" id="KAL1584675.1"/>
    </source>
</evidence>
<name>A0AB34KM68_9PEZI</name>
<organism evidence="2 3">
    <name type="scientific">Cladosporium halotolerans</name>
    <dbReference type="NCBI Taxonomy" id="1052096"/>
    <lineage>
        <taxon>Eukaryota</taxon>
        <taxon>Fungi</taxon>
        <taxon>Dikarya</taxon>
        <taxon>Ascomycota</taxon>
        <taxon>Pezizomycotina</taxon>
        <taxon>Dothideomycetes</taxon>
        <taxon>Dothideomycetidae</taxon>
        <taxon>Cladosporiales</taxon>
        <taxon>Cladosporiaceae</taxon>
        <taxon>Cladosporium</taxon>
    </lineage>
</organism>
<dbReference type="Pfam" id="PF08728">
    <property type="entry name" value="CRT10"/>
    <property type="match status" value="1"/>
</dbReference>
<feature type="region of interest" description="Disordered" evidence="1">
    <location>
        <begin position="201"/>
        <end position="236"/>
    </location>
</feature>
<feature type="region of interest" description="Disordered" evidence="1">
    <location>
        <begin position="357"/>
        <end position="393"/>
    </location>
</feature>
<evidence type="ECO:0000313" key="3">
    <source>
        <dbReference type="Proteomes" id="UP000803884"/>
    </source>
</evidence>
<feature type="compositionally biased region" description="Basic and acidic residues" evidence="1">
    <location>
        <begin position="219"/>
        <end position="233"/>
    </location>
</feature>
<proteinExistence type="predicted"/>
<comment type="caution">
    <text evidence="2">The sequence shown here is derived from an EMBL/GenBank/DDBJ whole genome shotgun (WGS) entry which is preliminary data.</text>
</comment>
<dbReference type="Proteomes" id="UP000803884">
    <property type="component" value="Unassembled WGS sequence"/>
</dbReference>
<protein>
    <submittedName>
        <fullName evidence="2">Uncharacterized protein</fullName>
    </submittedName>
</protein>
<gene>
    <name evidence="2" type="ORF">WHR41_06883</name>
</gene>
<dbReference type="EMBL" id="JAAQHG020000024">
    <property type="protein sequence ID" value="KAL1584675.1"/>
    <property type="molecule type" value="Genomic_DNA"/>
</dbReference>
<dbReference type="InterPro" id="IPR014839">
    <property type="entry name" value="Crt10"/>
</dbReference>
<feature type="compositionally biased region" description="Acidic residues" evidence="1">
    <location>
        <begin position="207"/>
        <end position="218"/>
    </location>
</feature>
<dbReference type="RefSeq" id="XP_069227781.1">
    <property type="nucleotide sequence ID" value="XM_069375488.1"/>
</dbReference>
<reference evidence="2 3" key="1">
    <citation type="journal article" date="2020" name="Microbiol. Resour. Announc.">
        <title>Draft Genome Sequence of a Cladosporium Species Isolated from the Mesophotic Ascidian Didemnum maculosum.</title>
        <authorList>
            <person name="Gioti A."/>
            <person name="Siaperas R."/>
            <person name="Nikolaivits E."/>
            <person name="Le Goff G."/>
            <person name="Ouazzani J."/>
            <person name="Kotoulas G."/>
            <person name="Topakas E."/>
        </authorList>
    </citation>
    <scope>NUCLEOTIDE SEQUENCE [LARGE SCALE GENOMIC DNA]</scope>
    <source>
        <strain evidence="2 3">TM138-S3</strain>
    </source>
</reference>
<dbReference type="GeneID" id="96008326"/>
<evidence type="ECO:0000256" key="1">
    <source>
        <dbReference type="SAM" id="MobiDB-lite"/>
    </source>
</evidence>
<sequence length="679" mass="74862">MVRRCVEAIPRGHISFEQRFPGKRRRIDDGLPPLAPWRSNLTALSQEHNLYFIAYGPDIYVYEPEFPEQRIRDPVLILPSQPSSPGLTGYLDRDEPHAINYLIVQKLGKDEVIATVRDDGDVEVTLVRHVVHAINTRLSSAQAVTEPIADNVKPLFQRNVGISAWGLAIHSQARIIAVSSNRHEVTIFRFGLVEDARVSRSPRSDSDIDEDLGDPQEEFGDRAESARPRRSADVTRQVLNGEANIPHIAFCNTGDDPHGRWLLTTDISGVCRAIDLHKFALVQAFRFGPAFGTPLGGSYDRMNAGWGIMFLDTRSFVAQGKISAALGLEDGEALPDAQSDQRIWDLSRTTRHLPDLSNAFIEPRLKGPKTPPREVSRSTSNRSSGANSPLANQSAVAANNITATLTSVLEHAANASSDDEDEEDAGVPVDQPDPPGSETTSAHGETSELVDVEMWSDLEDSEDEPTEDSIHPAAYYSAERVCGNVPQFVRSTDLCEDLPCPILHTSIRNIYLLQPSKQRLSRNNPFLPPLVGMAAPLKQSIQAEYRGLNMFDRLSMHAYIPTLGVVVLASQKGRAVVLSLAQVPQEAHVPDGFDPTLGLKTNYTLRAECVLPFEAQERAGQRPFSPLHGIAVGPVQGAESVKDESRRKWRLMMMFQDHSILSYEIRRTGARVGVGNVVV</sequence>